<evidence type="ECO:0000313" key="2">
    <source>
        <dbReference type="EMBL" id="PWA75568.1"/>
    </source>
</evidence>
<dbReference type="InterPro" id="IPR053781">
    <property type="entry name" value="F-box_AtFBL13-like"/>
</dbReference>
<proteinExistence type="predicted"/>
<dbReference type="SUPFAM" id="SSF52047">
    <property type="entry name" value="RNI-like"/>
    <property type="match status" value="1"/>
</dbReference>
<dbReference type="PANTHER" id="PTHR34223">
    <property type="entry name" value="OS11G0201299 PROTEIN"/>
    <property type="match status" value="1"/>
</dbReference>
<dbReference type="InterPro" id="IPR055357">
    <property type="entry name" value="LRR_At1g61320_AtMIF1"/>
</dbReference>
<evidence type="ECO:0000313" key="3">
    <source>
        <dbReference type="Proteomes" id="UP000245207"/>
    </source>
</evidence>
<keyword evidence="3" id="KW-1185">Reference proteome</keyword>
<organism evidence="2 3">
    <name type="scientific">Artemisia annua</name>
    <name type="common">Sweet wormwood</name>
    <dbReference type="NCBI Taxonomy" id="35608"/>
    <lineage>
        <taxon>Eukaryota</taxon>
        <taxon>Viridiplantae</taxon>
        <taxon>Streptophyta</taxon>
        <taxon>Embryophyta</taxon>
        <taxon>Tracheophyta</taxon>
        <taxon>Spermatophyta</taxon>
        <taxon>Magnoliopsida</taxon>
        <taxon>eudicotyledons</taxon>
        <taxon>Gunneridae</taxon>
        <taxon>Pentapetalae</taxon>
        <taxon>asterids</taxon>
        <taxon>campanulids</taxon>
        <taxon>Asterales</taxon>
        <taxon>Asteraceae</taxon>
        <taxon>Asteroideae</taxon>
        <taxon>Anthemideae</taxon>
        <taxon>Artemisiinae</taxon>
        <taxon>Artemisia</taxon>
    </lineage>
</organism>
<dbReference type="InterPro" id="IPR001810">
    <property type="entry name" value="F-box_dom"/>
</dbReference>
<reference evidence="2 3" key="1">
    <citation type="journal article" date="2018" name="Mol. Plant">
        <title>The genome of Artemisia annua provides insight into the evolution of Asteraceae family and artemisinin biosynthesis.</title>
        <authorList>
            <person name="Shen Q."/>
            <person name="Zhang L."/>
            <person name="Liao Z."/>
            <person name="Wang S."/>
            <person name="Yan T."/>
            <person name="Shi P."/>
            <person name="Liu M."/>
            <person name="Fu X."/>
            <person name="Pan Q."/>
            <person name="Wang Y."/>
            <person name="Lv Z."/>
            <person name="Lu X."/>
            <person name="Zhang F."/>
            <person name="Jiang W."/>
            <person name="Ma Y."/>
            <person name="Chen M."/>
            <person name="Hao X."/>
            <person name="Li L."/>
            <person name="Tang Y."/>
            <person name="Lv G."/>
            <person name="Zhou Y."/>
            <person name="Sun X."/>
            <person name="Brodelius P.E."/>
            <person name="Rose J.K.C."/>
            <person name="Tang K."/>
        </authorList>
    </citation>
    <scope>NUCLEOTIDE SEQUENCE [LARGE SCALE GENOMIC DNA]</scope>
    <source>
        <strain evidence="3">cv. Huhao1</strain>
        <tissue evidence="2">Leaf</tissue>
    </source>
</reference>
<dbReference type="OrthoDB" id="1848700at2759"/>
<evidence type="ECO:0000259" key="1">
    <source>
        <dbReference type="SMART" id="SM00256"/>
    </source>
</evidence>
<comment type="caution">
    <text evidence="2">The sequence shown here is derived from an EMBL/GenBank/DDBJ whole genome shotgun (WGS) entry which is preliminary data.</text>
</comment>
<dbReference type="AlphaFoldDB" id="A0A2U1NQ15"/>
<dbReference type="Pfam" id="PF00646">
    <property type="entry name" value="F-box"/>
    <property type="match status" value="1"/>
</dbReference>
<dbReference type="EMBL" id="PKPP01002392">
    <property type="protein sequence ID" value="PWA75568.1"/>
    <property type="molecule type" value="Genomic_DNA"/>
</dbReference>
<dbReference type="Proteomes" id="UP000245207">
    <property type="component" value="Unassembled WGS sequence"/>
</dbReference>
<sequence>MNLVPDEAVVMTAVDRLSSLPLDLIHHILSLMDMKYAVQTCVLSSEWKHIWTSLRHIKFSTSEFEQLGQFIRFTRHVIAHRNDQTDVSSLDIAFDGTLSQILLKVLLNYVVSHNVREITINTYERDRKIPICVFESQSLTRLTLINLDENFCIVPQYPWDLPNLTTLNLSQMVLTDGRFDYKESVDLFSKCVNLKNLCLEECFMASVTVFNLTTPRLENLSIKNCFISKIFISAPKLSSFAYKGEYPLSLSTNGFQYLDKVDLHIRVCAPHSAFKKEDAYQLVELLKNFRCAEFLNVYSDVIEYLSLYSSESTSQPSPFHNLKHLHIYEVFQKEACTKFIVPNHVRNYFLHSSPNATITTEVLKINEVVLTTEARYLN</sequence>
<dbReference type="SMART" id="SM00256">
    <property type="entry name" value="FBOX"/>
    <property type="match status" value="1"/>
</dbReference>
<dbReference type="STRING" id="35608.A0A2U1NQ15"/>
<feature type="domain" description="F-box" evidence="1">
    <location>
        <begin position="20"/>
        <end position="60"/>
    </location>
</feature>
<gene>
    <name evidence="2" type="ORF">CTI12_AA240630</name>
</gene>
<name>A0A2U1NQ15_ARTAN</name>
<dbReference type="InterPro" id="IPR053197">
    <property type="entry name" value="F-box_SCFL_complex_component"/>
</dbReference>
<dbReference type="Gene3D" id="3.80.10.10">
    <property type="entry name" value="Ribonuclease Inhibitor"/>
    <property type="match status" value="1"/>
</dbReference>
<dbReference type="InterPro" id="IPR036047">
    <property type="entry name" value="F-box-like_dom_sf"/>
</dbReference>
<dbReference type="InterPro" id="IPR032675">
    <property type="entry name" value="LRR_dom_sf"/>
</dbReference>
<dbReference type="CDD" id="cd22160">
    <property type="entry name" value="F-box_AtFBL13-like"/>
    <property type="match status" value="1"/>
</dbReference>
<dbReference type="SUPFAM" id="SSF81383">
    <property type="entry name" value="F-box domain"/>
    <property type="match status" value="1"/>
</dbReference>
<protein>
    <submittedName>
        <fullName evidence="2">F-box domain, cyclin-like protein</fullName>
    </submittedName>
</protein>
<accession>A0A2U1NQ15</accession>
<dbReference type="Pfam" id="PF23622">
    <property type="entry name" value="LRR_At1g61320_AtMIF1"/>
    <property type="match status" value="1"/>
</dbReference>
<dbReference type="PANTHER" id="PTHR34223:SF51">
    <property type="entry name" value="OS06G0556300 PROTEIN"/>
    <property type="match status" value="1"/>
</dbReference>